<dbReference type="InterPro" id="IPR001173">
    <property type="entry name" value="Glyco_trans_2-like"/>
</dbReference>
<feature type="domain" description="Glycosyltransferase 2-like" evidence="1">
    <location>
        <begin position="7"/>
        <end position="163"/>
    </location>
</feature>
<dbReference type="EMBL" id="JACJLU010000004">
    <property type="protein sequence ID" value="MBM6831338.1"/>
    <property type="molecule type" value="Genomic_DNA"/>
</dbReference>
<comment type="caution">
    <text evidence="2">The sequence shown here is derived from an EMBL/GenBank/DDBJ whole genome shotgun (WGS) entry which is preliminary data.</text>
</comment>
<evidence type="ECO:0000313" key="3">
    <source>
        <dbReference type="Proteomes" id="UP000775500"/>
    </source>
</evidence>
<reference evidence="2 3" key="1">
    <citation type="journal article" date="2021" name="Sci. Rep.">
        <title>The distribution of antibiotic resistance genes in chicken gut microbiota commensals.</title>
        <authorList>
            <person name="Juricova H."/>
            <person name="Matiasovicova J."/>
            <person name="Kubasova T."/>
            <person name="Cejkova D."/>
            <person name="Rychlik I."/>
        </authorList>
    </citation>
    <scope>NUCLEOTIDE SEQUENCE [LARGE SCALE GENOMIC DNA]</scope>
    <source>
        <strain evidence="2 3">An423</strain>
    </source>
</reference>
<sequence length="242" mass="28188">MNYKSVSVAMAAYNGEQYIGNQIDSILYQLKRDDELVISLDPSLDCTDQIVREKCKKDKRIILIDGPNQGAISNFENAINIANKEIIFLADQDDYWLPGKVENVLKEFDDPDVKVVLHDASIVDKNLNVIIPSYFQHRKVKKGIKENILKNSYMGCCMAFRQDLKDLILPFPKDIPMHDQWIGLVGELTGKTIFLPQQYLLYRRHEANETNLTHSNILQMIKWRKNIYFEIERIKKNIRQDL</sequence>
<dbReference type="Pfam" id="PF00535">
    <property type="entry name" value="Glycos_transf_2"/>
    <property type="match status" value="1"/>
</dbReference>
<dbReference type="InterPro" id="IPR029044">
    <property type="entry name" value="Nucleotide-diphossugar_trans"/>
</dbReference>
<evidence type="ECO:0000313" key="2">
    <source>
        <dbReference type="EMBL" id="MBM6831338.1"/>
    </source>
</evidence>
<evidence type="ECO:0000259" key="1">
    <source>
        <dbReference type="Pfam" id="PF00535"/>
    </source>
</evidence>
<name>A0ABS2FMT6_9FIRM</name>
<dbReference type="PANTHER" id="PTHR22916:SF3">
    <property type="entry name" value="UDP-GLCNAC:BETAGAL BETA-1,3-N-ACETYLGLUCOSAMINYLTRANSFERASE-LIKE PROTEIN 1"/>
    <property type="match status" value="1"/>
</dbReference>
<dbReference type="Gene3D" id="3.90.550.10">
    <property type="entry name" value="Spore Coat Polysaccharide Biosynthesis Protein SpsA, Chain A"/>
    <property type="match status" value="1"/>
</dbReference>
<organism evidence="2 3">
    <name type="scientific">Faecalicoccus acidiformans</name>
    <dbReference type="NCBI Taxonomy" id="915173"/>
    <lineage>
        <taxon>Bacteria</taxon>
        <taxon>Bacillati</taxon>
        <taxon>Bacillota</taxon>
        <taxon>Erysipelotrichia</taxon>
        <taxon>Erysipelotrichales</taxon>
        <taxon>Erysipelotrichaceae</taxon>
        <taxon>Faecalicoccus</taxon>
    </lineage>
</organism>
<keyword evidence="3" id="KW-1185">Reference proteome</keyword>
<protein>
    <submittedName>
        <fullName evidence="2">Glycosyltransferase family 2 protein</fullName>
    </submittedName>
</protein>
<gene>
    <name evidence="2" type="ORF">H5982_04340</name>
</gene>
<dbReference type="Proteomes" id="UP000775500">
    <property type="component" value="Unassembled WGS sequence"/>
</dbReference>
<dbReference type="CDD" id="cd04196">
    <property type="entry name" value="GT_2_like_d"/>
    <property type="match status" value="1"/>
</dbReference>
<proteinExistence type="predicted"/>
<dbReference type="SUPFAM" id="SSF53448">
    <property type="entry name" value="Nucleotide-diphospho-sugar transferases"/>
    <property type="match status" value="1"/>
</dbReference>
<dbReference type="RefSeq" id="WP_204685459.1">
    <property type="nucleotide sequence ID" value="NZ_JACJLU010000004.1"/>
</dbReference>
<dbReference type="PANTHER" id="PTHR22916">
    <property type="entry name" value="GLYCOSYLTRANSFERASE"/>
    <property type="match status" value="1"/>
</dbReference>
<accession>A0ABS2FMT6</accession>